<name>A0A2V3IZ71_9FLOR</name>
<proteinExistence type="predicted"/>
<evidence type="ECO:0000313" key="2">
    <source>
        <dbReference type="Proteomes" id="UP000247409"/>
    </source>
</evidence>
<gene>
    <name evidence="1" type="ORF">BWQ96_02793</name>
</gene>
<dbReference type="AlphaFoldDB" id="A0A2V3IZ71"/>
<organism evidence="1 2">
    <name type="scientific">Gracilariopsis chorda</name>
    <dbReference type="NCBI Taxonomy" id="448386"/>
    <lineage>
        <taxon>Eukaryota</taxon>
        <taxon>Rhodophyta</taxon>
        <taxon>Florideophyceae</taxon>
        <taxon>Rhodymeniophycidae</taxon>
        <taxon>Gracilariales</taxon>
        <taxon>Gracilariaceae</taxon>
        <taxon>Gracilariopsis</taxon>
    </lineage>
</organism>
<dbReference type="EMBL" id="NBIV01000024">
    <property type="protein sequence ID" value="PXF47462.1"/>
    <property type="molecule type" value="Genomic_DNA"/>
</dbReference>
<comment type="caution">
    <text evidence="1">The sequence shown here is derived from an EMBL/GenBank/DDBJ whole genome shotgun (WGS) entry which is preliminary data.</text>
</comment>
<keyword evidence="2" id="KW-1185">Reference proteome</keyword>
<accession>A0A2V3IZ71</accession>
<dbReference type="Proteomes" id="UP000247409">
    <property type="component" value="Unassembled WGS sequence"/>
</dbReference>
<protein>
    <submittedName>
        <fullName evidence="1">Uncharacterized protein</fullName>
    </submittedName>
</protein>
<sequence length="269" mass="30988">MVQLQNFLQTSQQHLEVLSSNATTKDLSCINFRKQSLGNIEKALTWRMFTLKRRREKYENEVANRQSSRNTAVKIGYEGYIGHEKESRSITQNGNVDPVDRETVESNVSGIKRVRECECETLRSRASLNCFNCFKSSLEEKAMKARRSSAKPILRQFIPGLPKAIEDAIKLWRFADGLKTIALHLFDKAGSRKKLVQGYTNAWWKQSGQKAAYYKYKKLVKLVCDEVEGLTIFDDDDKKWETATSLFHEKRDQNGIPRPLSVFLVAQKK</sequence>
<evidence type="ECO:0000313" key="1">
    <source>
        <dbReference type="EMBL" id="PXF47462.1"/>
    </source>
</evidence>
<reference evidence="1 2" key="1">
    <citation type="journal article" date="2018" name="Mol. Biol. Evol.">
        <title>Analysis of the draft genome of the red seaweed Gracilariopsis chorda provides insights into genome size evolution in Rhodophyta.</title>
        <authorList>
            <person name="Lee J."/>
            <person name="Yang E.C."/>
            <person name="Graf L."/>
            <person name="Yang J.H."/>
            <person name="Qiu H."/>
            <person name="Zel Zion U."/>
            <person name="Chan C.X."/>
            <person name="Stephens T.G."/>
            <person name="Weber A.P.M."/>
            <person name="Boo G.H."/>
            <person name="Boo S.M."/>
            <person name="Kim K.M."/>
            <person name="Shin Y."/>
            <person name="Jung M."/>
            <person name="Lee S.J."/>
            <person name="Yim H.S."/>
            <person name="Lee J.H."/>
            <person name="Bhattacharya D."/>
            <person name="Yoon H.S."/>
        </authorList>
    </citation>
    <scope>NUCLEOTIDE SEQUENCE [LARGE SCALE GENOMIC DNA]</scope>
    <source>
        <strain evidence="1 2">SKKU-2015</strain>
        <tissue evidence="1">Whole body</tissue>
    </source>
</reference>